<feature type="domain" description="Nitroreductase" evidence="6">
    <location>
        <begin position="62"/>
        <end position="148"/>
    </location>
</feature>
<keyword evidence="5" id="KW-0560">Oxidoreductase</keyword>
<dbReference type="AlphaFoldDB" id="A0A521D6H9"/>
<evidence type="ECO:0000256" key="2">
    <source>
        <dbReference type="ARBA" id="ARBA00007118"/>
    </source>
</evidence>
<dbReference type="Proteomes" id="UP000319040">
    <property type="component" value="Unassembled WGS sequence"/>
</dbReference>
<evidence type="ECO:0000256" key="1">
    <source>
        <dbReference type="ARBA" id="ARBA00001917"/>
    </source>
</evidence>
<dbReference type="EMBL" id="FXTB01000004">
    <property type="protein sequence ID" value="SMO66490.1"/>
    <property type="molecule type" value="Genomic_DNA"/>
</dbReference>
<proteinExistence type="inferred from homology"/>
<feature type="domain" description="Nitroreductase" evidence="6">
    <location>
        <begin position="8"/>
        <end position="59"/>
    </location>
</feature>
<keyword evidence="3" id="KW-0285">Flavoprotein</keyword>
<comment type="cofactor">
    <cofactor evidence="1">
        <name>FMN</name>
        <dbReference type="ChEBI" id="CHEBI:58210"/>
    </cofactor>
</comment>
<dbReference type="PANTHER" id="PTHR43673:SF2">
    <property type="entry name" value="NITROREDUCTASE"/>
    <property type="match status" value="1"/>
</dbReference>
<evidence type="ECO:0000259" key="6">
    <source>
        <dbReference type="Pfam" id="PF00881"/>
    </source>
</evidence>
<evidence type="ECO:0000256" key="4">
    <source>
        <dbReference type="ARBA" id="ARBA00022643"/>
    </source>
</evidence>
<dbReference type="SUPFAM" id="SSF55469">
    <property type="entry name" value="FMN-dependent nitroreductase-like"/>
    <property type="match status" value="1"/>
</dbReference>
<dbReference type="InterPro" id="IPR029479">
    <property type="entry name" value="Nitroreductase"/>
</dbReference>
<gene>
    <name evidence="7" type="ORF">SAMN06265379_104203</name>
</gene>
<dbReference type="Pfam" id="PF00881">
    <property type="entry name" value="Nitroreductase"/>
    <property type="match status" value="2"/>
</dbReference>
<evidence type="ECO:0000313" key="8">
    <source>
        <dbReference type="Proteomes" id="UP000319040"/>
    </source>
</evidence>
<organism evidence="7 8">
    <name type="scientific">Saccharicrinis carchari</name>
    <dbReference type="NCBI Taxonomy" id="1168039"/>
    <lineage>
        <taxon>Bacteria</taxon>
        <taxon>Pseudomonadati</taxon>
        <taxon>Bacteroidota</taxon>
        <taxon>Bacteroidia</taxon>
        <taxon>Marinilabiliales</taxon>
        <taxon>Marinilabiliaceae</taxon>
        <taxon>Saccharicrinis</taxon>
    </lineage>
</organism>
<reference evidence="7 8" key="1">
    <citation type="submission" date="2017-05" db="EMBL/GenBank/DDBJ databases">
        <authorList>
            <person name="Varghese N."/>
            <person name="Submissions S."/>
        </authorList>
    </citation>
    <scope>NUCLEOTIDE SEQUENCE [LARGE SCALE GENOMIC DNA]</scope>
    <source>
        <strain evidence="7 8">DSM 27040</strain>
    </source>
</reference>
<dbReference type="PANTHER" id="PTHR43673">
    <property type="entry name" value="NAD(P)H NITROREDUCTASE YDGI-RELATED"/>
    <property type="match status" value="1"/>
</dbReference>
<name>A0A521D6H9_SACCC</name>
<accession>A0A521D6H9</accession>
<keyword evidence="8" id="KW-1185">Reference proteome</keyword>
<dbReference type="CDD" id="cd20609">
    <property type="entry name" value="nitroreductase"/>
    <property type="match status" value="1"/>
</dbReference>
<dbReference type="GO" id="GO:0016491">
    <property type="term" value="F:oxidoreductase activity"/>
    <property type="evidence" value="ECO:0007669"/>
    <property type="project" value="UniProtKB-KW"/>
</dbReference>
<keyword evidence="4" id="KW-0288">FMN</keyword>
<evidence type="ECO:0000313" key="7">
    <source>
        <dbReference type="EMBL" id="SMO66490.1"/>
    </source>
</evidence>
<dbReference type="OrthoDB" id="9809288at2"/>
<protein>
    <submittedName>
        <fullName evidence="7">Nitroreductase</fullName>
    </submittedName>
</protein>
<evidence type="ECO:0000256" key="5">
    <source>
        <dbReference type="ARBA" id="ARBA00023002"/>
    </source>
</evidence>
<dbReference type="RefSeq" id="WP_142533352.1">
    <property type="nucleotide sequence ID" value="NZ_FXTB01000004.1"/>
</dbReference>
<dbReference type="InterPro" id="IPR000415">
    <property type="entry name" value="Nitroreductase-like"/>
</dbReference>
<sequence>MHFKELMKARYSVRNYHENKVDHTLIKQVAKAGLVAPSAANRQPLKFIAVDKDIILKKLHPAYPRDWFAKAPSLIIIYGHQEASWKRSFDNKYHCDIDAAIATDHMTLMATDLGLGTCWVCNFDPELVKEALPCDDGWEPIAILTIGYPTNNNAPEKKRKSIDDMLSFNGW</sequence>
<comment type="similarity">
    <text evidence="2">Belongs to the nitroreductase family.</text>
</comment>
<dbReference type="Gene3D" id="3.40.109.10">
    <property type="entry name" value="NADH Oxidase"/>
    <property type="match status" value="1"/>
</dbReference>
<evidence type="ECO:0000256" key="3">
    <source>
        <dbReference type="ARBA" id="ARBA00022630"/>
    </source>
</evidence>